<reference evidence="1" key="1">
    <citation type="submission" date="2021-07" db="EMBL/GenBank/DDBJ databases">
        <authorList>
            <person name="Durling M."/>
        </authorList>
    </citation>
    <scope>NUCLEOTIDE SEQUENCE</scope>
</reference>
<evidence type="ECO:0000313" key="1">
    <source>
        <dbReference type="EMBL" id="CAG8980650.1"/>
    </source>
</evidence>
<proteinExistence type="predicted"/>
<name>A0A9N9LX26_9HELO</name>
<sequence>MPADRLLSGVLRAYQTPTPSDPEQINRIISSTTSLLTTLSNPLNITLLTSHFLTAPAIWHQVADLSTSYRIISVFNTAAITIHKYQTEGGASKPFDAYQPRLGGGVSCEEWATAVLMGLDERSLRWQHTLVITGVLLGMEGQDRHGLSRSLRFKLEGTLAMAMNATMQEPAVVGPFGISSSVLALNHAFPLLSDKARAALDYDNLVMPMANTMTSSDGYEEGFFLRAINSDVKEVPGRKFDWSAKSISFLRLQRLGSKPLVSSMGPLSRLISHAVEYSKTPARTIEILDHLLAFTGNLLAAWELNKLSELDASEENIILTPETLRVTYPVLWQVLKSAMFSTVVILRAIVAKTVINSHLSSYQIAPVVASKSLLILRNIHFISSRLGSNAFSAYTFVNLTSIDILNRFPLQSRDFLKAIYPAQAGQIPSHPLQRNLDLFYLNTTEHFTLIMSPETAESLIYTPASPYLNPAANVQLLEIFEAAHSAILAMLAAPQSGPLTAKVLPFYVDSLFHSFPTNLSPRQFRYAFKALMEVTTPPAPISATEPQLAETLLELLHHRALNSPTTPLPPSVSIKRQADAQIQNSPPLSEQAILLLTLLDALPNLPLGLLQEWLPLSANLLNAIADPAMREHCKKRFWELLESGEMDIERSSVCVAWWGSRGGREMVLFGRGDEGPFMSGGLGVRESRL</sequence>
<organism evidence="1 2">
    <name type="scientific">Hymenoscyphus albidus</name>
    <dbReference type="NCBI Taxonomy" id="595503"/>
    <lineage>
        <taxon>Eukaryota</taxon>
        <taxon>Fungi</taxon>
        <taxon>Dikarya</taxon>
        <taxon>Ascomycota</taxon>
        <taxon>Pezizomycotina</taxon>
        <taxon>Leotiomycetes</taxon>
        <taxon>Helotiales</taxon>
        <taxon>Helotiaceae</taxon>
        <taxon>Hymenoscyphus</taxon>
    </lineage>
</organism>
<protein>
    <recommendedName>
        <fullName evidence="3">Peroxisomal membrane protein PEX17</fullName>
    </recommendedName>
</protein>
<evidence type="ECO:0008006" key="3">
    <source>
        <dbReference type="Google" id="ProtNLM"/>
    </source>
</evidence>
<dbReference type="OrthoDB" id="2357318at2759"/>
<dbReference type="EMBL" id="CAJVRM010000404">
    <property type="protein sequence ID" value="CAG8980650.1"/>
    <property type="molecule type" value="Genomic_DNA"/>
</dbReference>
<evidence type="ECO:0000313" key="2">
    <source>
        <dbReference type="Proteomes" id="UP000701801"/>
    </source>
</evidence>
<dbReference type="Proteomes" id="UP000701801">
    <property type="component" value="Unassembled WGS sequence"/>
</dbReference>
<dbReference type="PANTHER" id="PTHR39214:SF1">
    <property type="entry name" value="MICROBODY (PEROXISOME) BIOGENESIS PROTEIN PEROXIN 8 (EUROFUNG)"/>
    <property type="match status" value="1"/>
</dbReference>
<dbReference type="AlphaFoldDB" id="A0A9N9LX26"/>
<dbReference type="InterPro" id="IPR055334">
    <property type="entry name" value="PEX8-like"/>
</dbReference>
<keyword evidence="2" id="KW-1185">Reference proteome</keyword>
<gene>
    <name evidence="1" type="ORF">HYALB_00013061</name>
</gene>
<accession>A0A9N9LX26</accession>
<dbReference type="Pfam" id="PF26001">
    <property type="entry name" value="Pex8"/>
    <property type="match status" value="1"/>
</dbReference>
<comment type="caution">
    <text evidence="1">The sequence shown here is derived from an EMBL/GenBank/DDBJ whole genome shotgun (WGS) entry which is preliminary data.</text>
</comment>
<dbReference type="PANTHER" id="PTHR39214">
    <property type="entry name" value="MICROBODY (PEROXISOME) BIOGENESIS PROTEIN PEROXIN 8 (EUROFUNG)"/>
    <property type="match status" value="1"/>
</dbReference>